<evidence type="ECO:0000313" key="2">
    <source>
        <dbReference type="Proteomes" id="UP001060085"/>
    </source>
</evidence>
<comment type="caution">
    <text evidence="1">The sequence shown here is derived from an EMBL/GenBank/DDBJ whole genome shotgun (WGS) entry which is preliminary data.</text>
</comment>
<proteinExistence type="predicted"/>
<organism evidence="1 2">
    <name type="scientific">Catharanthus roseus</name>
    <name type="common">Madagascar periwinkle</name>
    <name type="synonym">Vinca rosea</name>
    <dbReference type="NCBI Taxonomy" id="4058"/>
    <lineage>
        <taxon>Eukaryota</taxon>
        <taxon>Viridiplantae</taxon>
        <taxon>Streptophyta</taxon>
        <taxon>Embryophyta</taxon>
        <taxon>Tracheophyta</taxon>
        <taxon>Spermatophyta</taxon>
        <taxon>Magnoliopsida</taxon>
        <taxon>eudicotyledons</taxon>
        <taxon>Gunneridae</taxon>
        <taxon>Pentapetalae</taxon>
        <taxon>asterids</taxon>
        <taxon>lamiids</taxon>
        <taxon>Gentianales</taxon>
        <taxon>Apocynaceae</taxon>
        <taxon>Rauvolfioideae</taxon>
        <taxon>Vinceae</taxon>
        <taxon>Catharanthinae</taxon>
        <taxon>Catharanthus</taxon>
    </lineage>
</organism>
<name>A0ACC0BQ52_CATRO</name>
<protein>
    <submittedName>
        <fullName evidence="1">Uncharacterized protein</fullName>
    </submittedName>
</protein>
<dbReference type="EMBL" id="CM044703">
    <property type="protein sequence ID" value="KAI5674748.1"/>
    <property type="molecule type" value="Genomic_DNA"/>
</dbReference>
<accession>A0ACC0BQ52</accession>
<gene>
    <name evidence="1" type="ORF">M9H77_15112</name>
</gene>
<reference evidence="2" key="1">
    <citation type="journal article" date="2023" name="Nat. Plants">
        <title>Single-cell RNA sequencing provides a high-resolution roadmap for understanding the multicellular compartmentation of specialized metabolism.</title>
        <authorList>
            <person name="Sun S."/>
            <person name="Shen X."/>
            <person name="Li Y."/>
            <person name="Li Y."/>
            <person name="Wang S."/>
            <person name="Li R."/>
            <person name="Zhang H."/>
            <person name="Shen G."/>
            <person name="Guo B."/>
            <person name="Wei J."/>
            <person name="Xu J."/>
            <person name="St-Pierre B."/>
            <person name="Chen S."/>
            <person name="Sun C."/>
        </authorList>
    </citation>
    <scope>NUCLEOTIDE SEQUENCE [LARGE SCALE GENOMIC DNA]</scope>
</reference>
<dbReference type="Proteomes" id="UP001060085">
    <property type="component" value="Linkage Group LG03"/>
</dbReference>
<keyword evidence="2" id="KW-1185">Reference proteome</keyword>
<sequence>MKRGSKLKFCVGDRVEMQGYEDGYQGSYFSGTIIETSDTNDECVIKYDNLLEDEDSNKKLRERVETFFVRPEPPFIQDDFYNVHEWVDAYENDAWWFGTITRKKGSDYYVYFLRHEVEKAYKLRDLRVHHEWDYDIGGWVTCKVYNEKKKAAEKCKVSSSPGASSSKARPKNR</sequence>
<evidence type="ECO:0000313" key="1">
    <source>
        <dbReference type="EMBL" id="KAI5674748.1"/>
    </source>
</evidence>